<gene>
    <name evidence="3" type="ordered locus">Emin_0226</name>
</gene>
<keyword evidence="4" id="KW-1185">Reference proteome</keyword>
<dbReference type="Pfam" id="PF19778">
    <property type="entry name" value="RE_endonuc"/>
    <property type="match status" value="1"/>
</dbReference>
<name>B2KB29_ELUMP</name>
<evidence type="ECO:0000259" key="2">
    <source>
        <dbReference type="Pfam" id="PF19778"/>
    </source>
</evidence>
<dbReference type="STRING" id="445932.Emin_0226"/>
<dbReference type="KEGG" id="emi:Emin_0226"/>
<feature type="domain" description="Helicase/UvrB N-terminal" evidence="1">
    <location>
        <begin position="10"/>
        <end position="243"/>
    </location>
</feature>
<dbReference type="InterPro" id="IPR045572">
    <property type="entry name" value="RE_endonuc_C"/>
</dbReference>
<dbReference type="PANTHER" id="PTHR47396">
    <property type="entry name" value="TYPE I RESTRICTION ENZYME ECOKI R PROTEIN"/>
    <property type="match status" value="1"/>
</dbReference>
<evidence type="ECO:0000259" key="1">
    <source>
        <dbReference type="Pfam" id="PF04851"/>
    </source>
</evidence>
<dbReference type="InterPro" id="IPR027417">
    <property type="entry name" value="P-loop_NTPase"/>
</dbReference>
<dbReference type="GO" id="GO:0015668">
    <property type="term" value="F:type III site-specific deoxyribonuclease activity"/>
    <property type="evidence" value="ECO:0007669"/>
    <property type="project" value="InterPro"/>
</dbReference>
<dbReference type="OrthoDB" id="9804145at2"/>
<dbReference type="AlphaFoldDB" id="B2KB29"/>
<reference evidence="3 4" key="1">
    <citation type="journal article" date="2009" name="Appl. Environ. Microbiol.">
        <title>Genomic analysis of 'Elusimicrobium minutum,' the first cultivated representative of the phylum 'Elusimicrobia' (formerly termite group 1).</title>
        <authorList>
            <person name="Herlemann D.P.R."/>
            <person name="Geissinger O."/>
            <person name="Ikeda-Ohtsubo W."/>
            <person name="Kunin V."/>
            <person name="Sun H."/>
            <person name="Lapidus A."/>
            <person name="Hugenholtz P."/>
            <person name="Brune A."/>
        </authorList>
    </citation>
    <scope>NUCLEOTIDE SEQUENCE [LARGE SCALE GENOMIC DNA]</scope>
    <source>
        <strain evidence="3 4">Pei191</strain>
    </source>
</reference>
<dbReference type="Pfam" id="PF04851">
    <property type="entry name" value="ResIII"/>
    <property type="match status" value="1"/>
</dbReference>
<dbReference type="InterPro" id="IPR050742">
    <property type="entry name" value="Helicase_Restrict-Modif_Enz"/>
</dbReference>
<dbReference type="GO" id="GO:0005524">
    <property type="term" value="F:ATP binding"/>
    <property type="evidence" value="ECO:0007669"/>
    <property type="project" value="InterPro"/>
</dbReference>
<feature type="domain" description="Type III restriction enzyme C-terminal endonuclease" evidence="2">
    <location>
        <begin position="777"/>
        <end position="881"/>
    </location>
</feature>
<proteinExistence type="predicted"/>
<evidence type="ECO:0000313" key="4">
    <source>
        <dbReference type="Proteomes" id="UP000001029"/>
    </source>
</evidence>
<keyword evidence="3" id="KW-0540">Nuclease</keyword>
<dbReference type="Gene3D" id="3.40.50.300">
    <property type="entry name" value="P-loop containing nucleotide triphosphate hydrolases"/>
    <property type="match status" value="2"/>
</dbReference>
<dbReference type="GO" id="GO:0003677">
    <property type="term" value="F:DNA binding"/>
    <property type="evidence" value="ECO:0007669"/>
    <property type="project" value="InterPro"/>
</dbReference>
<organism evidence="3 4">
    <name type="scientific">Elusimicrobium minutum (strain Pei191)</name>
    <dbReference type="NCBI Taxonomy" id="445932"/>
    <lineage>
        <taxon>Bacteria</taxon>
        <taxon>Pseudomonadati</taxon>
        <taxon>Elusimicrobiota</taxon>
        <taxon>Elusimicrobia</taxon>
        <taxon>Elusimicrobiales</taxon>
        <taxon>Elusimicrobiaceae</taxon>
        <taxon>Elusimicrobium</taxon>
    </lineage>
</organism>
<keyword evidence="3" id="KW-0255">Endonuclease</keyword>
<dbReference type="GO" id="GO:0005829">
    <property type="term" value="C:cytosol"/>
    <property type="evidence" value="ECO:0007669"/>
    <property type="project" value="TreeGrafter"/>
</dbReference>
<dbReference type="EMBL" id="CP001055">
    <property type="protein sequence ID" value="ACC97788.1"/>
    <property type="molecule type" value="Genomic_DNA"/>
</dbReference>
<dbReference type="SUPFAM" id="SSF52540">
    <property type="entry name" value="P-loop containing nucleoside triphosphate hydrolases"/>
    <property type="match status" value="1"/>
</dbReference>
<dbReference type="PANTHER" id="PTHR47396:SF1">
    <property type="entry name" value="ATP-DEPENDENT HELICASE IRC3-RELATED"/>
    <property type="match status" value="1"/>
</dbReference>
<dbReference type="Proteomes" id="UP000001029">
    <property type="component" value="Chromosome"/>
</dbReference>
<dbReference type="InterPro" id="IPR006935">
    <property type="entry name" value="Helicase/UvrB_N"/>
</dbReference>
<dbReference type="REBASE" id="18136">
    <property type="entry name" value="EmiORF224P"/>
</dbReference>
<protein>
    <submittedName>
        <fullName evidence="3">Restriction endonuclease</fullName>
    </submittedName>
</protein>
<dbReference type="RefSeq" id="WP_012414403.1">
    <property type="nucleotide sequence ID" value="NC_010644.1"/>
</dbReference>
<dbReference type="HOGENOM" id="CLU_011799_0_0_0"/>
<accession>B2KB29</accession>
<evidence type="ECO:0000313" key="3">
    <source>
        <dbReference type="EMBL" id="ACC97788.1"/>
    </source>
</evidence>
<sequence>MKLHFDAKQPYQQDAMRAIIDVFKGQPINNGDFEASFGGVDGLALSIMGVKNNIVLSEEQILKNVCEVQEKNGLDIATKLEGLNFTIEMETGTGKTYVYLRTIYELNKQYGFKKFVIVVPSIAIKEGVLKNLEITHEHFQGLYENTSVKFQVYDSAKVSALRGFADSNNIEILVINIDSFAKDENVVNNENDKLTGKKPIEFIQATNPIVIVDEPQNMETEIRKRAIARLNPACTLRYSATHKNMYNLLYSLDPVKAYDLGLVKQIEVDSVITENDHNRAFIELVEFKQNKNSVLAKVKIECESPSGVKSKVVTIGADEKYDLYQLSGQREIYKDNFVPISLDAGEGFVEFGNGLRVSLGQSNSQVKDDIMKTQIERTIAEHLAKEKQLRPQGIKVLSLFFIDRVANYRAWDESGNIVEGKIHKWFEEIYKNIVSKSGNSNIMSQDIKEIHNGYFSQDKKGHLKDSSESRETKDDADTYQLIMKDKERLLDVNNPLRFIFSHSALREGWDNPNVFQICTLNETRSEMKKRQEIGRGLRLAVNADGMRIYDKSINKLTVVANETYADFSANLQKEIEDDCGVAFQGRIKDKRARKKVGLKKGFELDAKFIELWDKIKHKTTYKVDYDSQDLIKAAGKALRDLETEIKAPIIRTVKTGVNITSEGVFGTVKGSTTKAMAAGFEIPNIIDYIQSRLSSKLTRKTILEIIKASGRMEDVLKNPQMFLDLAIGKINNVMNELMVDGIKYEKIAGQEWQMLLFKEQEIESYIENLYPIKNQDKTIADSIVIDSLSSPERQFAEDCENNDNVDFFIKLPDWFKIRTPMGTYNPDWALIYKNDKRIYFVAETKSTLSLDRLRTEEQLKIKCGKAHFKDFKDVEFKHVTKVGDLIS</sequence>
<keyword evidence="3" id="KW-0378">Hydrolase</keyword>